<comment type="caution">
    <text evidence="3">The sequence shown here is derived from an EMBL/GenBank/DDBJ whole genome shotgun (WGS) entry which is preliminary data.</text>
</comment>
<gene>
    <name evidence="3" type="primary">Cd209e_1</name>
    <name evidence="3" type="ORF">GTO95_0012587</name>
</gene>
<evidence type="ECO:0000313" key="4">
    <source>
        <dbReference type="Proteomes" id="UP000736164"/>
    </source>
</evidence>
<keyword evidence="1" id="KW-1015">Disulfide bond</keyword>
<feature type="non-terminal residue" evidence="3">
    <location>
        <position position="85"/>
    </location>
</feature>
<dbReference type="Gene3D" id="3.10.100.10">
    <property type="entry name" value="Mannose-Binding Protein A, subunit A"/>
    <property type="match status" value="1"/>
</dbReference>
<protein>
    <submittedName>
        <fullName evidence="3">C209E protein</fullName>
    </submittedName>
</protein>
<dbReference type="InterPro" id="IPR016186">
    <property type="entry name" value="C-type_lectin-like/link_sf"/>
</dbReference>
<accession>A0A8J7NJB8</accession>
<organism evidence="3 4">
    <name type="scientific">Atractosteus spatula</name>
    <name type="common">Alligator gar</name>
    <name type="synonym">Lepisosteus spatula</name>
    <dbReference type="NCBI Taxonomy" id="7917"/>
    <lineage>
        <taxon>Eukaryota</taxon>
        <taxon>Metazoa</taxon>
        <taxon>Chordata</taxon>
        <taxon>Craniata</taxon>
        <taxon>Vertebrata</taxon>
        <taxon>Euteleostomi</taxon>
        <taxon>Actinopterygii</taxon>
        <taxon>Neopterygii</taxon>
        <taxon>Holostei</taxon>
        <taxon>Semionotiformes</taxon>
        <taxon>Lepisosteidae</taxon>
        <taxon>Atractosteus</taxon>
    </lineage>
</organism>
<evidence type="ECO:0000256" key="1">
    <source>
        <dbReference type="ARBA" id="ARBA00023157"/>
    </source>
</evidence>
<dbReference type="InterPro" id="IPR018378">
    <property type="entry name" value="C-type_lectin_CS"/>
</dbReference>
<dbReference type="AlphaFoldDB" id="A0A8J7NJB8"/>
<dbReference type="PROSITE" id="PS50041">
    <property type="entry name" value="C_TYPE_LECTIN_2"/>
    <property type="match status" value="1"/>
</dbReference>
<dbReference type="EMBL" id="JAAWVO010010750">
    <property type="protein sequence ID" value="MBN3313168.1"/>
    <property type="molecule type" value="Genomic_DNA"/>
</dbReference>
<dbReference type="Pfam" id="PF00059">
    <property type="entry name" value="Lectin_C"/>
    <property type="match status" value="1"/>
</dbReference>
<dbReference type="PROSITE" id="PS00615">
    <property type="entry name" value="C_TYPE_LECTIN_1"/>
    <property type="match status" value="1"/>
</dbReference>
<dbReference type="Proteomes" id="UP000736164">
    <property type="component" value="Unassembled WGS sequence"/>
</dbReference>
<dbReference type="InterPro" id="IPR001304">
    <property type="entry name" value="C-type_lectin-like"/>
</dbReference>
<name>A0A8J7NJB8_ATRSP</name>
<evidence type="ECO:0000313" key="3">
    <source>
        <dbReference type="EMBL" id="MBN3313168.1"/>
    </source>
</evidence>
<dbReference type="InterPro" id="IPR050111">
    <property type="entry name" value="C-type_lectin/snaclec_domain"/>
</dbReference>
<proteinExistence type="predicted"/>
<dbReference type="PANTHER" id="PTHR22803">
    <property type="entry name" value="MANNOSE, PHOSPHOLIPASE, LECTIN RECEPTOR RELATED"/>
    <property type="match status" value="1"/>
</dbReference>
<dbReference type="SUPFAM" id="SSF56436">
    <property type="entry name" value="C-type lectin-like"/>
    <property type="match status" value="1"/>
</dbReference>
<evidence type="ECO:0000259" key="2">
    <source>
        <dbReference type="PROSITE" id="PS50041"/>
    </source>
</evidence>
<keyword evidence="4" id="KW-1185">Reference proteome</keyword>
<feature type="domain" description="C-type lectin" evidence="2">
    <location>
        <begin position="1"/>
        <end position="82"/>
    </location>
</feature>
<sequence>MIKTMDELKFIGSKISLRSWVGLNDLQTEREWRWLDGSPASLSHEYWNPGEPNNEGEEDCGEIKNGKLNDIPCNLSQQWICQKVA</sequence>
<dbReference type="InterPro" id="IPR016187">
    <property type="entry name" value="CTDL_fold"/>
</dbReference>
<feature type="non-terminal residue" evidence="3">
    <location>
        <position position="1"/>
    </location>
</feature>
<reference evidence="3" key="1">
    <citation type="journal article" date="2021" name="Cell">
        <title>Tracing the genetic footprints of vertebrate landing in non-teleost ray-finned fishes.</title>
        <authorList>
            <person name="Bi X."/>
            <person name="Wang K."/>
            <person name="Yang L."/>
            <person name="Pan H."/>
            <person name="Jiang H."/>
            <person name="Wei Q."/>
            <person name="Fang M."/>
            <person name="Yu H."/>
            <person name="Zhu C."/>
            <person name="Cai Y."/>
            <person name="He Y."/>
            <person name="Gan X."/>
            <person name="Zeng H."/>
            <person name="Yu D."/>
            <person name="Zhu Y."/>
            <person name="Jiang H."/>
            <person name="Qiu Q."/>
            <person name="Yang H."/>
            <person name="Zhang Y.E."/>
            <person name="Wang W."/>
            <person name="Zhu M."/>
            <person name="He S."/>
            <person name="Zhang G."/>
        </authorList>
    </citation>
    <scope>NUCLEOTIDE SEQUENCE</scope>
    <source>
        <strain evidence="3">Allg_001</strain>
    </source>
</reference>